<proteinExistence type="predicted"/>
<evidence type="ECO:0000313" key="5">
    <source>
        <dbReference type="Proteomes" id="UP000321949"/>
    </source>
</evidence>
<dbReference type="PANTHER" id="PTHR15462">
    <property type="entry name" value="SERINE PROTEASE"/>
    <property type="match status" value="1"/>
</dbReference>
<keyword evidence="4" id="KW-0378">Hydrolase</keyword>
<dbReference type="GO" id="GO:0006508">
    <property type="term" value="P:proteolysis"/>
    <property type="evidence" value="ECO:0007669"/>
    <property type="project" value="UniProtKB-KW"/>
</dbReference>
<dbReference type="InterPro" id="IPR001254">
    <property type="entry name" value="Trypsin_dom"/>
</dbReference>
<comment type="caution">
    <text evidence="4">The sequence shown here is derived from an EMBL/GenBank/DDBJ whole genome shotgun (WGS) entry which is preliminary data.</text>
</comment>
<dbReference type="InterPro" id="IPR050966">
    <property type="entry name" value="Glutamyl_endopeptidase"/>
</dbReference>
<evidence type="ECO:0000259" key="3">
    <source>
        <dbReference type="Pfam" id="PF00089"/>
    </source>
</evidence>
<dbReference type="OrthoDB" id="1855925at2"/>
<dbReference type="GO" id="GO:0004252">
    <property type="term" value="F:serine-type endopeptidase activity"/>
    <property type="evidence" value="ECO:0007669"/>
    <property type="project" value="InterPro"/>
</dbReference>
<name>A0A5C8HVD4_9MICO</name>
<evidence type="ECO:0000313" key="4">
    <source>
        <dbReference type="EMBL" id="TXK08926.1"/>
    </source>
</evidence>
<dbReference type="Gene3D" id="2.40.10.10">
    <property type="entry name" value="Trypsin-like serine proteases"/>
    <property type="match status" value="2"/>
</dbReference>
<dbReference type="InterPro" id="IPR018114">
    <property type="entry name" value="TRYPSIN_HIS"/>
</dbReference>
<gene>
    <name evidence="4" type="ORF">FVP74_12660</name>
</gene>
<dbReference type="PANTHER" id="PTHR15462:SF8">
    <property type="entry name" value="SERINE PROTEASE"/>
    <property type="match status" value="1"/>
</dbReference>
<dbReference type="InterPro" id="IPR009003">
    <property type="entry name" value="Peptidase_S1_PA"/>
</dbReference>
<feature type="domain" description="Peptidase S1" evidence="3">
    <location>
        <begin position="189"/>
        <end position="375"/>
    </location>
</feature>
<keyword evidence="4" id="KW-0645">Protease</keyword>
<dbReference type="AlphaFoldDB" id="A0A5C8HVD4"/>
<feature type="region of interest" description="Disordered" evidence="2">
    <location>
        <begin position="1"/>
        <end position="48"/>
    </location>
</feature>
<keyword evidence="1" id="KW-0732">Signal</keyword>
<dbReference type="EMBL" id="VRSX01000006">
    <property type="protein sequence ID" value="TXK08926.1"/>
    <property type="molecule type" value="Genomic_DNA"/>
</dbReference>
<organism evidence="4 5">
    <name type="scientific">Microbacterium saccharophilum</name>
    <dbReference type="NCBI Taxonomy" id="1213358"/>
    <lineage>
        <taxon>Bacteria</taxon>
        <taxon>Bacillati</taxon>
        <taxon>Actinomycetota</taxon>
        <taxon>Actinomycetes</taxon>
        <taxon>Micrococcales</taxon>
        <taxon>Microbacteriaceae</taxon>
        <taxon>Microbacterium</taxon>
    </lineage>
</organism>
<keyword evidence="5" id="KW-1185">Reference proteome</keyword>
<dbReference type="Pfam" id="PF00089">
    <property type="entry name" value="Trypsin"/>
    <property type="match status" value="1"/>
</dbReference>
<dbReference type="SUPFAM" id="SSF50494">
    <property type="entry name" value="Trypsin-like serine proteases"/>
    <property type="match status" value="1"/>
</dbReference>
<dbReference type="Proteomes" id="UP000321949">
    <property type="component" value="Unassembled WGS sequence"/>
</dbReference>
<dbReference type="InterPro" id="IPR043504">
    <property type="entry name" value="Peptidase_S1_PA_chymotrypsin"/>
</dbReference>
<reference evidence="4 5" key="1">
    <citation type="submission" date="2019-08" db="EMBL/GenBank/DDBJ databases">
        <authorList>
            <person name="Dong K."/>
        </authorList>
    </citation>
    <scope>NUCLEOTIDE SEQUENCE [LARGE SCALE GENOMIC DNA]</scope>
    <source>
        <strain evidence="4 5">K-1</strain>
    </source>
</reference>
<dbReference type="PROSITE" id="PS00134">
    <property type="entry name" value="TRYPSIN_HIS"/>
    <property type="match status" value="1"/>
</dbReference>
<accession>A0A5C8HVD4</accession>
<protein>
    <submittedName>
        <fullName evidence="4">Trypsin-like serine protease</fullName>
    </submittedName>
</protein>
<sequence length="398" mass="43977">MAAFATPRLRARGAQAGGGPALGPVYHSGPPAALLSMDENSNGAEPPLNERQLRVGSIDVRPHEQDPPTPITASFDLSVDSDEKPDIALERTGDGKWRFNVVVSGSRSAVIERAAPQLVRVPARKLTTGLSKMKPGELAPSIPADRDDLAIRPRLSKELRRVRGFRDDRDVRPTTVFSPDGRWVYYDTRYPWRCLVRMTRPSGWSGSGVLIGPRHVLTASHCVDWTPGWLKVDVLYTNGSSLASAYGTWAYYTQKVTAANYSSTNMDDDYSVIVLDQRLGDRYGWFGTRTYSDSWDDEVLPWRNIGYPQDFSWTGDLATYQRDFALDEEDYDSDAGGTVLLSDTFDNWPGQSGSPVFGFWSDGPYVVGVTSGESSSNNFVAGGDRLTGLVRRARQEHP</sequence>
<evidence type="ECO:0000256" key="1">
    <source>
        <dbReference type="ARBA" id="ARBA00022729"/>
    </source>
</evidence>
<evidence type="ECO:0000256" key="2">
    <source>
        <dbReference type="SAM" id="MobiDB-lite"/>
    </source>
</evidence>